<dbReference type="Proteomes" id="UP001153712">
    <property type="component" value="Chromosome 8"/>
</dbReference>
<reference evidence="2" key="1">
    <citation type="submission" date="2022-01" db="EMBL/GenBank/DDBJ databases">
        <authorList>
            <person name="King R."/>
        </authorList>
    </citation>
    <scope>NUCLEOTIDE SEQUENCE</scope>
</reference>
<accession>A0A9N9U0W8</accession>
<name>A0A9N9U0W8_PHYSR</name>
<sequence>MSSEKYFPLLPTFQIKPTNLTLTCHRSETPANLRMDFLDPSGRTDVDDDERIDDIPFDKLQDTVQERVKEIKNQLNEIQAVQRDIESSDAELRRAAERAGSMEEDIRAVEDGFAARDSKLRQLEEELKSISESMEAYEASEDRVNRGVDELQGELTGFAEMLKDVNERSNLIEKMIEESERTEQ</sequence>
<evidence type="ECO:0000313" key="2">
    <source>
        <dbReference type="EMBL" id="CAG9864558.1"/>
    </source>
</evidence>
<organism evidence="2 3">
    <name type="scientific">Phyllotreta striolata</name>
    <name type="common">Striped flea beetle</name>
    <name type="synonym">Crioceris striolata</name>
    <dbReference type="NCBI Taxonomy" id="444603"/>
    <lineage>
        <taxon>Eukaryota</taxon>
        <taxon>Metazoa</taxon>
        <taxon>Ecdysozoa</taxon>
        <taxon>Arthropoda</taxon>
        <taxon>Hexapoda</taxon>
        <taxon>Insecta</taxon>
        <taxon>Pterygota</taxon>
        <taxon>Neoptera</taxon>
        <taxon>Endopterygota</taxon>
        <taxon>Coleoptera</taxon>
        <taxon>Polyphaga</taxon>
        <taxon>Cucujiformia</taxon>
        <taxon>Chrysomeloidea</taxon>
        <taxon>Chrysomelidae</taxon>
        <taxon>Galerucinae</taxon>
        <taxon>Alticini</taxon>
        <taxon>Phyllotreta</taxon>
    </lineage>
</organism>
<dbReference type="SUPFAM" id="SSF57997">
    <property type="entry name" value="Tropomyosin"/>
    <property type="match status" value="1"/>
</dbReference>
<evidence type="ECO:0000313" key="3">
    <source>
        <dbReference type="Proteomes" id="UP001153712"/>
    </source>
</evidence>
<protein>
    <recommendedName>
        <fullName evidence="4">Tropomyosin</fullName>
    </recommendedName>
</protein>
<gene>
    <name evidence="2" type="ORF">PHYEVI_LOCUS10811</name>
</gene>
<evidence type="ECO:0000256" key="1">
    <source>
        <dbReference type="SAM" id="Coils"/>
    </source>
</evidence>
<proteinExistence type="predicted"/>
<dbReference type="AlphaFoldDB" id="A0A9N9U0W8"/>
<feature type="coiled-coil region" evidence="1">
    <location>
        <begin position="61"/>
        <end position="182"/>
    </location>
</feature>
<dbReference type="EMBL" id="OU900101">
    <property type="protein sequence ID" value="CAG9864558.1"/>
    <property type="molecule type" value="Genomic_DNA"/>
</dbReference>
<dbReference type="Gene3D" id="1.20.5.170">
    <property type="match status" value="1"/>
</dbReference>
<keyword evidence="3" id="KW-1185">Reference proteome</keyword>
<keyword evidence="1" id="KW-0175">Coiled coil</keyword>
<evidence type="ECO:0008006" key="4">
    <source>
        <dbReference type="Google" id="ProtNLM"/>
    </source>
</evidence>